<dbReference type="InterPro" id="IPR001845">
    <property type="entry name" value="HTH_ArsR_DNA-bd_dom"/>
</dbReference>
<dbReference type="AlphaFoldDB" id="E7QWF1"/>
<dbReference type="EMBL" id="FRAN01000006">
    <property type="protein sequence ID" value="SHL38866.1"/>
    <property type="molecule type" value="Genomic_DNA"/>
</dbReference>
<dbReference type="STRING" id="797209.GCA_000376445_04213"/>
<reference evidence="6" key="3">
    <citation type="submission" date="2016-11" db="EMBL/GenBank/DDBJ databases">
        <authorList>
            <person name="Varghese N."/>
            <person name="Submissions S."/>
        </authorList>
    </citation>
    <scope>NUCLEOTIDE SEQUENCE [LARGE SCALE GENOMIC DNA]</scope>
    <source>
        <strain evidence="6">DX253</strain>
    </source>
</reference>
<evidence type="ECO:0000313" key="4">
    <source>
        <dbReference type="EMBL" id="SHL38866.1"/>
    </source>
</evidence>
<dbReference type="SUPFAM" id="SSF46785">
    <property type="entry name" value="Winged helix' DNA-binding domain"/>
    <property type="match status" value="1"/>
</dbReference>
<reference evidence="3 5" key="1">
    <citation type="journal article" date="2014" name="ISME J.">
        <title>Trehalose/2-sulfotrehalose biosynthesis and glycine-betaine uptake are widely spread mechanisms for osmoadaptation in the Halobacteriales.</title>
        <authorList>
            <person name="Youssef N.H."/>
            <person name="Savage-Ashlock K.N."/>
            <person name="McCully A.L."/>
            <person name="Luedtke B."/>
            <person name="Shaw E.I."/>
            <person name="Hoff W.D."/>
            <person name="Elshahed M.S."/>
        </authorList>
    </citation>
    <scope>NUCLEOTIDE SEQUENCE [LARGE SCALE GENOMIC DNA]</scope>
    <source>
        <strain evidence="3 5">DX253</strain>
    </source>
</reference>
<evidence type="ECO:0000256" key="1">
    <source>
        <dbReference type="SAM" id="MobiDB-lite"/>
    </source>
</evidence>
<evidence type="ECO:0000259" key="2">
    <source>
        <dbReference type="SMART" id="SM00418"/>
    </source>
</evidence>
<name>E7QWF1_HALPU</name>
<gene>
    <name evidence="4" type="ORF">SAMN05444342_3745</name>
    <name evidence="3" type="ORF">ZOD2009_15696</name>
</gene>
<dbReference type="Proteomes" id="UP000003751">
    <property type="component" value="Unassembled WGS sequence"/>
</dbReference>
<evidence type="ECO:0000313" key="5">
    <source>
        <dbReference type="Proteomes" id="UP000003751"/>
    </source>
</evidence>
<dbReference type="InterPro" id="IPR036388">
    <property type="entry name" value="WH-like_DNA-bd_sf"/>
</dbReference>
<feature type="domain" description="HTH arsR-type" evidence="2">
    <location>
        <begin position="9"/>
        <end position="89"/>
    </location>
</feature>
<organism evidence="3 5">
    <name type="scientific">Haladaptatus paucihalophilus DX253</name>
    <dbReference type="NCBI Taxonomy" id="797209"/>
    <lineage>
        <taxon>Archaea</taxon>
        <taxon>Methanobacteriati</taxon>
        <taxon>Methanobacteriota</taxon>
        <taxon>Stenosarchaea group</taxon>
        <taxon>Halobacteria</taxon>
        <taxon>Halobacteriales</taxon>
        <taxon>Haladaptataceae</taxon>
        <taxon>Haladaptatus</taxon>
    </lineage>
</organism>
<keyword evidence="6" id="KW-1185">Reference proteome</keyword>
<dbReference type="Gene3D" id="1.10.10.10">
    <property type="entry name" value="Winged helix-like DNA-binding domain superfamily/Winged helix DNA-binding domain"/>
    <property type="match status" value="1"/>
</dbReference>
<dbReference type="Pfam" id="PF12840">
    <property type="entry name" value="HTH_20"/>
    <property type="match status" value="1"/>
</dbReference>
<dbReference type="eggNOG" id="arCOG03065">
    <property type="taxonomic scope" value="Archaea"/>
</dbReference>
<protein>
    <submittedName>
        <fullName evidence="4">Helix-turn-helix domain-containing protein</fullName>
    </submittedName>
</protein>
<evidence type="ECO:0000313" key="3">
    <source>
        <dbReference type="EMBL" id="EFW91047.1"/>
    </source>
</evidence>
<dbReference type="SMART" id="SM00418">
    <property type="entry name" value="HTH_ARSR"/>
    <property type="match status" value="1"/>
</dbReference>
<reference evidence="4" key="2">
    <citation type="submission" date="2016-11" db="EMBL/GenBank/DDBJ databases">
        <authorList>
            <person name="Jaros S."/>
            <person name="Januszkiewicz K."/>
            <person name="Wedrychowicz H."/>
        </authorList>
    </citation>
    <scope>NUCLEOTIDE SEQUENCE [LARGE SCALE GENOMIC DNA]</scope>
    <source>
        <strain evidence="4">DX253</strain>
    </source>
</reference>
<dbReference type="EMBL" id="AEMG01000018">
    <property type="protein sequence ID" value="EFW91047.1"/>
    <property type="molecule type" value="Genomic_DNA"/>
</dbReference>
<proteinExistence type="predicted"/>
<evidence type="ECO:0000313" key="6">
    <source>
        <dbReference type="Proteomes" id="UP000184203"/>
    </source>
</evidence>
<dbReference type="InterPro" id="IPR036390">
    <property type="entry name" value="WH_DNA-bd_sf"/>
</dbReference>
<dbReference type="OrthoDB" id="311452at2157"/>
<sequence length="122" mass="13863">MSEDPALGELLDILSDEYAREILAATSIKPMSAQELADECEMSKPTVYRRVERLQGHGLLEEQTKIRTRNNHYSVYTATLSEVSIELDTGSFEAAVTRTDESFPGERESDTADRFKKMWEDL</sequence>
<dbReference type="RefSeq" id="WP_007981347.1">
    <property type="nucleotide sequence ID" value="NZ_AEMG01000018.1"/>
</dbReference>
<feature type="region of interest" description="Disordered" evidence="1">
    <location>
        <begin position="99"/>
        <end position="122"/>
    </location>
</feature>
<dbReference type="InterPro" id="IPR011991">
    <property type="entry name" value="ArsR-like_HTH"/>
</dbReference>
<dbReference type="PATRIC" id="fig|797209.4.peg.3099"/>
<accession>E7QWF1</accession>
<dbReference type="CDD" id="cd00090">
    <property type="entry name" value="HTH_ARSR"/>
    <property type="match status" value="1"/>
</dbReference>
<dbReference type="GO" id="GO:0003700">
    <property type="term" value="F:DNA-binding transcription factor activity"/>
    <property type="evidence" value="ECO:0007669"/>
    <property type="project" value="InterPro"/>
</dbReference>
<dbReference type="Proteomes" id="UP000184203">
    <property type="component" value="Unassembled WGS sequence"/>
</dbReference>